<dbReference type="SUPFAM" id="SSF53335">
    <property type="entry name" value="S-adenosyl-L-methionine-dependent methyltransferases"/>
    <property type="match status" value="1"/>
</dbReference>
<evidence type="ECO:0000256" key="7">
    <source>
        <dbReference type="ARBA" id="ARBA00022679"/>
    </source>
</evidence>
<evidence type="ECO:0000256" key="3">
    <source>
        <dbReference type="ARBA" id="ARBA00008145"/>
    </source>
</evidence>
<comment type="subcellular location">
    <subcellularLocation>
        <location evidence="2">Cytoplasm</location>
    </subcellularLocation>
</comment>
<keyword evidence="11" id="KW-1185">Reference proteome</keyword>
<dbReference type="GO" id="GO:0032259">
    <property type="term" value="P:methylation"/>
    <property type="evidence" value="ECO:0007669"/>
    <property type="project" value="UniProtKB-KW"/>
</dbReference>
<evidence type="ECO:0000256" key="1">
    <source>
        <dbReference type="ARBA" id="ARBA00000903"/>
    </source>
</evidence>
<dbReference type="OrthoDB" id="9778208at2"/>
<dbReference type="PROSITE" id="PS51585">
    <property type="entry name" value="SAM_MT_TPMT"/>
    <property type="match status" value="1"/>
</dbReference>
<dbReference type="InterPro" id="IPR022474">
    <property type="entry name" value="Thiopur_S-MeTfrase_Se/Te_detox"/>
</dbReference>
<dbReference type="NCBIfam" id="NF009732">
    <property type="entry name" value="PRK13255.1"/>
    <property type="match status" value="1"/>
</dbReference>
<evidence type="ECO:0000313" key="11">
    <source>
        <dbReference type="Proteomes" id="UP000191901"/>
    </source>
</evidence>
<dbReference type="Gene3D" id="3.40.50.150">
    <property type="entry name" value="Vaccinia Virus protein VP39"/>
    <property type="match status" value="1"/>
</dbReference>
<dbReference type="KEGG" id="hhg:XM38_044710"/>
<dbReference type="HAMAP" id="MF_00812">
    <property type="entry name" value="Thiopur_methtran"/>
    <property type="match status" value="1"/>
</dbReference>
<evidence type="ECO:0000256" key="8">
    <source>
        <dbReference type="ARBA" id="ARBA00022691"/>
    </source>
</evidence>
<dbReference type="STRING" id="1641165.XM38_26545"/>
<proteinExistence type="inferred from homology"/>
<dbReference type="InterPro" id="IPR008854">
    <property type="entry name" value="TPMT"/>
</dbReference>
<evidence type="ECO:0000256" key="2">
    <source>
        <dbReference type="ARBA" id="ARBA00004496"/>
    </source>
</evidence>
<dbReference type="GO" id="GO:0008119">
    <property type="term" value="F:thiopurine S-methyltransferase activity"/>
    <property type="evidence" value="ECO:0007669"/>
    <property type="project" value="UniProtKB-UniRule"/>
</dbReference>
<dbReference type="GO" id="GO:0010038">
    <property type="term" value="P:response to metal ion"/>
    <property type="evidence" value="ECO:0007669"/>
    <property type="project" value="InterPro"/>
</dbReference>
<dbReference type="AlphaFoldDB" id="A0A1Z3HT80"/>
<protein>
    <recommendedName>
        <fullName evidence="4 9">Thiopurine S-methyltransferase</fullName>
        <ecNumber evidence="4 9">2.1.1.67</ecNumber>
    </recommendedName>
</protein>
<dbReference type="PANTHER" id="PTHR10259:SF11">
    <property type="entry name" value="THIOPURINE S-METHYLTRANSFERASE"/>
    <property type="match status" value="1"/>
</dbReference>
<dbReference type="PANTHER" id="PTHR10259">
    <property type="entry name" value="THIOPURINE S-METHYLTRANSFERASE"/>
    <property type="match status" value="1"/>
</dbReference>
<comment type="similarity">
    <text evidence="3">Belongs to the class I-like SAM-binding methyltransferase superfamily. TPMT family.</text>
</comment>
<keyword evidence="8" id="KW-0949">S-adenosyl-L-methionine</keyword>
<dbReference type="EC" id="2.1.1.67" evidence="4 9"/>
<name>A0A1Z3HT80_9CYAN</name>
<dbReference type="PIRSF" id="PIRSF023956">
    <property type="entry name" value="Thiopurine_S-methyltransferase"/>
    <property type="match status" value="1"/>
</dbReference>
<dbReference type="EMBL" id="CP021983">
    <property type="protein sequence ID" value="ASC73504.1"/>
    <property type="molecule type" value="Genomic_DNA"/>
</dbReference>
<dbReference type="Proteomes" id="UP000191901">
    <property type="component" value="Chromosome"/>
</dbReference>
<accession>A0A1Z3HT80</accession>
<sequence>MDARFWHQKWQRGDLGFHQPQANPLLVRHCHRLRLAPGSRILLPLCGMTLDISWLLAQGFRVAGVELSQVAVDELLNRLNLEPHITQVGSLRHHRVQDIDLFVGDIFEVSADWLGPVDAIYDRAALVALPDATRQRYASHLIRLTDTAPQLLITYEYDQSQMAGPPFSVPQPAIERLYGAAYQLQSLERQAVAGGFKGKVAAIEAAWLLQPKR</sequence>
<dbReference type="InterPro" id="IPR025835">
    <property type="entry name" value="Thiopurine_S-MeTrfase"/>
</dbReference>
<organism evidence="10 11">
    <name type="scientific">Halomicronema hongdechloris C2206</name>
    <dbReference type="NCBI Taxonomy" id="1641165"/>
    <lineage>
        <taxon>Bacteria</taxon>
        <taxon>Bacillati</taxon>
        <taxon>Cyanobacteriota</taxon>
        <taxon>Cyanophyceae</taxon>
        <taxon>Nodosilineales</taxon>
        <taxon>Nodosilineaceae</taxon>
        <taxon>Halomicronema</taxon>
    </lineage>
</organism>
<dbReference type="Pfam" id="PF05724">
    <property type="entry name" value="TPMT"/>
    <property type="match status" value="1"/>
</dbReference>
<keyword evidence="6 10" id="KW-0489">Methyltransferase</keyword>
<evidence type="ECO:0000313" key="10">
    <source>
        <dbReference type="EMBL" id="ASC73504.1"/>
    </source>
</evidence>
<keyword evidence="5" id="KW-0963">Cytoplasm</keyword>
<reference evidence="10 11" key="1">
    <citation type="journal article" date="2016" name="Biochim. Biophys. Acta">
        <title>Characterization of red-shifted phycobilisomes isolated from the chlorophyll f-containing cyanobacterium Halomicronema hongdechloris.</title>
        <authorList>
            <person name="Li Y."/>
            <person name="Lin Y."/>
            <person name="Garvey C.J."/>
            <person name="Birch D."/>
            <person name="Corkery R.W."/>
            <person name="Loughlin P.C."/>
            <person name="Scheer H."/>
            <person name="Willows R.D."/>
            <person name="Chen M."/>
        </authorList>
    </citation>
    <scope>NUCLEOTIDE SEQUENCE [LARGE SCALE GENOMIC DNA]</scope>
    <source>
        <strain evidence="10 11">C2206</strain>
    </source>
</reference>
<evidence type="ECO:0000256" key="9">
    <source>
        <dbReference type="NCBIfam" id="TIGR03840"/>
    </source>
</evidence>
<dbReference type="FunFam" id="3.40.50.150:FF:000101">
    <property type="entry name" value="Thiopurine S-methyltransferase"/>
    <property type="match status" value="1"/>
</dbReference>
<keyword evidence="7 10" id="KW-0808">Transferase</keyword>
<dbReference type="NCBIfam" id="TIGR03840">
    <property type="entry name" value="TMPT_Se_Te"/>
    <property type="match status" value="1"/>
</dbReference>
<gene>
    <name evidence="10" type="primary">tpm</name>
    <name evidence="10" type="ORF">XM38_044710</name>
</gene>
<dbReference type="InterPro" id="IPR029063">
    <property type="entry name" value="SAM-dependent_MTases_sf"/>
</dbReference>
<evidence type="ECO:0000256" key="6">
    <source>
        <dbReference type="ARBA" id="ARBA00022603"/>
    </source>
</evidence>
<comment type="catalytic activity">
    <reaction evidence="1">
        <text>S-adenosyl-L-methionine + a thiopurine = S-adenosyl-L-homocysteine + a thiopurine S-methylether.</text>
        <dbReference type="EC" id="2.1.1.67"/>
    </reaction>
</comment>
<dbReference type="GO" id="GO:0005737">
    <property type="term" value="C:cytoplasm"/>
    <property type="evidence" value="ECO:0007669"/>
    <property type="project" value="UniProtKB-SubCell"/>
</dbReference>
<evidence type="ECO:0000256" key="4">
    <source>
        <dbReference type="ARBA" id="ARBA00011905"/>
    </source>
</evidence>
<evidence type="ECO:0000256" key="5">
    <source>
        <dbReference type="ARBA" id="ARBA00022490"/>
    </source>
</evidence>